<dbReference type="InterPro" id="IPR027246">
    <property type="entry name" value="Porin_Euk/Tom40"/>
</dbReference>
<evidence type="ECO:0000256" key="7">
    <source>
        <dbReference type="ARBA" id="ARBA00022927"/>
    </source>
</evidence>
<dbReference type="Proteomes" id="UP000663879">
    <property type="component" value="Unassembled WGS sequence"/>
</dbReference>
<comment type="subcellular location">
    <subcellularLocation>
        <location evidence="1">Mitochondrion outer membrane</location>
        <topology evidence="1">Multi-pass membrane protein</topology>
    </subcellularLocation>
</comment>
<evidence type="ECO:0000256" key="2">
    <source>
        <dbReference type="ARBA" id="ARBA00010510"/>
    </source>
</evidence>
<evidence type="ECO:0000256" key="8">
    <source>
        <dbReference type="ARBA" id="ARBA00023128"/>
    </source>
</evidence>
<dbReference type="Gene3D" id="2.40.160.10">
    <property type="entry name" value="Porin"/>
    <property type="match status" value="1"/>
</dbReference>
<keyword evidence="5" id="KW-0812">Transmembrane</keyword>
<dbReference type="GO" id="GO:0008320">
    <property type="term" value="F:protein transmembrane transporter activity"/>
    <property type="evidence" value="ECO:0007669"/>
    <property type="project" value="InterPro"/>
</dbReference>
<reference evidence="10" key="1">
    <citation type="submission" date="2021-02" db="EMBL/GenBank/DDBJ databases">
        <authorList>
            <person name="Nowell W R."/>
        </authorList>
    </citation>
    <scope>NUCLEOTIDE SEQUENCE</scope>
    <source>
        <strain evidence="10">Ploen Becks lab</strain>
    </source>
</reference>
<dbReference type="GO" id="GO:0005741">
    <property type="term" value="C:mitochondrial outer membrane"/>
    <property type="evidence" value="ECO:0007669"/>
    <property type="project" value="UniProtKB-SubCell"/>
</dbReference>
<name>A0A814N3P0_9BILA</name>
<evidence type="ECO:0000256" key="4">
    <source>
        <dbReference type="ARBA" id="ARBA00022452"/>
    </source>
</evidence>
<dbReference type="EMBL" id="CAJNOC010006882">
    <property type="protein sequence ID" value="CAF1087919.1"/>
    <property type="molecule type" value="Genomic_DNA"/>
</dbReference>
<keyword evidence="9" id="KW-0472">Membrane</keyword>
<comment type="caution">
    <text evidence="10">The sequence shown here is derived from an EMBL/GenBank/DDBJ whole genome shotgun (WGS) entry which is preliminary data.</text>
</comment>
<dbReference type="PANTHER" id="PTHR10802">
    <property type="entry name" value="MITOCHONDRIAL IMPORT RECEPTOR SUBUNIT TOM40"/>
    <property type="match status" value="1"/>
</dbReference>
<dbReference type="OrthoDB" id="19656at2759"/>
<comment type="similarity">
    <text evidence="2">Belongs to the Tom40 family.</text>
</comment>
<dbReference type="AlphaFoldDB" id="A0A814N3P0"/>
<evidence type="ECO:0000313" key="10">
    <source>
        <dbReference type="EMBL" id="CAF1087919.1"/>
    </source>
</evidence>
<dbReference type="CDD" id="cd07305">
    <property type="entry name" value="Porin3_Tom40"/>
    <property type="match status" value="1"/>
</dbReference>
<evidence type="ECO:0000256" key="3">
    <source>
        <dbReference type="ARBA" id="ARBA00022448"/>
    </source>
</evidence>
<evidence type="ECO:0000256" key="5">
    <source>
        <dbReference type="ARBA" id="ARBA00022692"/>
    </source>
</evidence>
<organism evidence="10 11">
    <name type="scientific">Brachionus calyciflorus</name>
    <dbReference type="NCBI Taxonomy" id="104777"/>
    <lineage>
        <taxon>Eukaryota</taxon>
        <taxon>Metazoa</taxon>
        <taxon>Spiralia</taxon>
        <taxon>Gnathifera</taxon>
        <taxon>Rotifera</taxon>
        <taxon>Eurotatoria</taxon>
        <taxon>Monogononta</taxon>
        <taxon>Pseudotrocha</taxon>
        <taxon>Ploima</taxon>
        <taxon>Brachionidae</taxon>
        <taxon>Brachionus</taxon>
    </lineage>
</organism>
<evidence type="ECO:0000313" key="11">
    <source>
        <dbReference type="Proteomes" id="UP000663879"/>
    </source>
</evidence>
<evidence type="ECO:0000256" key="6">
    <source>
        <dbReference type="ARBA" id="ARBA00022787"/>
    </source>
</evidence>
<keyword evidence="3" id="KW-0813">Transport</keyword>
<dbReference type="InterPro" id="IPR037930">
    <property type="entry name" value="Tom40"/>
</dbReference>
<gene>
    <name evidence="10" type="ORF">OXX778_LOCUS20517</name>
</gene>
<protein>
    <submittedName>
        <fullName evidence="10">Uncharacterized protein</fullName>
    </submittedName>
</protein>
<keyword evidence="8" id="KW-0496">Mitochondrion</keyword>
<keyword evidence="11" id="KW-1185">Reference proteome</keyword>
<keyword evidence="6" id="KW-1000">Mitochondrion outer membrane</keyword>
<keyword evidence="7" id="KW-0653">Protein transport</keyword>
<evidence type="ECO:0000256" key="1">
    <source>
        <dbReference type="ARBA" id="ARBA00004374"/>
    </source>
</evidence>
<accession>A0A814N3P0</accession>
<evidence type="ECO:0000256" key="9">
    <source>
        <dbReference type="ARBA" id="ARBA00023136"/>
    </source>
</evidence>
<proteinExistence type="inferred from homology"/>
<dbReference type="Pfam" id="PF01459">
    <property type="entry name" value="Porin_3"/>
    <property type="match status" value="1"/>
</dbReference>
<dbReference type="InterPro" id="IPR023614">
    <property type="entry name" value="Porin_dom_sf"/>
</dbReference>
<keyword evidence="4" id="KW-1134">Transmembrane beta strand</keyword>
<sequence length="310" mass="34688">MSSIPFGQKAEDQPVLDQTLLSQNPGTFEDLHKKTKEIFPIIFEGFKFSLNKMISTHFQINHSITMSSVTPSGYKFGATYVGLQQQSPSEVYPIILGDVDQNGNLNANIIHSFHPNLRTRLVGQIADGILQGYQMTSDYKGRDYTASITAANTDIISNSGIVIGHYLQRVSKRLDLGCELLVQYGKNVPNNRMALYSIGWRYFGNDWQFSGVVNPLGSMHLCYYHQSKSPIQFGVELESNLRTMDSTSTFCYQVDLAKANMTFKGMVDSNWQTGAVLEKRLLPLPFTFVLSGFLNHVKSSYKFGIGFTIG</sequence>
<dbReference type="GO" id="GO:0030150">
    <property type="term" value="P:protein import into mitochondrial matrix"/>
    <property type="evidence" value="ECO:0007669"/>
    <property type="project" value="InterPro"/>
</dbReference>